<dbReference type="SMART" id="SM00388">
    <property type="entry name" value="HisKA"/>
    <property type="match status" value="1"/>
</dbReference>
<protein>
    <recommendedName>
        <fullName evidence="3">histidine kinase</fullName>
        <ecNumber evidence="3">2.7.13.3</ecNumber>
    </recommendedName>
</protein>
<name>A0AA48WDS8_9BURK</name>
<dbReference type="InterPro" id="IPR003594">
    <property type="entry name" value="HATPase_dom"/>
</dbReference>
<evidence type="ECO:0000256" key="8">
    <source>
        <dbReference type="SAM" id="Phobius"/>
    </source>
</evidence>
<evidence type="ECO:0000256" key="2">
    <source>
        <dbReference type="ARBA" id="ARBA00004370"/>
    </source>
</evidence>
<feature type="domain" description="HAMP" evidence="11">
    <location>
        <begin position="294"/>
        <end position="346"/>
    </location>
</feature>
<dbReference type="CDD" id="cd17580">
    <property type="entry name" value="REC_2_DhkD-like"/>
    <property type="match status" value="1"/>
</dbReference>
<keyword evidence="6" id="KW-0418">Kinase</keyword>
<dbReference type="PROSITE" id="PS50109">
    <property type="entry name" value="HIS_KIN"/>
    <property type="match status" value="1"/>
</dbReference>
<dbReference type="CDD" id="cd18774">
    <property type="entry name" value="PDC2_HK_sensor"/>
    <property type="match status" value="1"/>
</dbReference>
<keyword evidence="8" id="KW-0812">Transmembrane</keyword>
<dbReference type="Pfam" id="PF02518">
    <property type="entry name" value="HATPase_c"/>
    <property type="match status" value="1"/>
</dbReference>
<dbReference type="Proteomes" id="UP000662888">
    <property type="component" value="Chromosome"/>
</dbReference>
<dbReference type="Gene3D" id="3.40.50.2300">
    <property type="match status" value="1"/>
</dbReference>
<feature type="modified residue" description="4-aspartylphosphate" evidence="7">
    <location>
        <position position="665"/>
    </location>
</feature>
<dbReference type="SUPFAM" id="SSF52172">
    <property type="entry name" value="CheY-like"/>
    <property type="match status" value="1"/>
</dbReference>
<feature type="transmembrane region" description="Helical" evidence="8">
    <location>
        <begin position="270"/>
        <end position="293"/>
    </location>
</feature>
<dbReference type="EMBL" id="CP065053">
    <property type="protein sequence ID" value="QPI49918.1"/>
    <property type="molecule type" value="Genomic_DNA"/>
</dbReference>
<dbReference type="PROSITE" id="PS50110">
    <property type="entry name" value="RESPONSE_REGULATORY"/>
    <property type="match status" value="1"/>
</dbReference>
<gene>
    <name evidence="12" type="ORF">IV454_31715</name>
</gene>
<keyword evidence="5" id="KW-0808">Transferase</keyword>
<evidence type="ECO:0000259" key="9">
    <source>
        <dbReference type="PROSITE" id="PS50109"/>
    </source>
</evidence>
<keyword evidence="4 7" id="KW-0597">Phosphoprotein</keyword>
<sequence length="743" mass="79300">MKIRAYLALMVAAILIPVILFSTISLNMLLKSEREAALKGVRETARISLVSIDRELTNTQSAVRMLAISPHLARGDLAGFYEQARFADKVGATWTALLDERGQQLINTAVPFGAALPGPDAAQRVAQVLEAGTPQISNLIRGVVTQALLVVVDVPVTTPEGMRYVIAQGFKIDHFNGVLTQVNAPPSWLAGVYDRNGMTIAQTHGGAASGRGDTRPDLREAIRNKTTGVIRNASDDNMKLYTVLERSALSGWTVAVGVPEAEIESAARRALMVSIAGLAAAVCCAALAAVFFARRLSRSIGQVARSAHALGGNGDLARADVSGVAEVDEVLAAIAAAAAVVNQEKQSRHAAETEREILFEREHEARTTAEQQNRAKDEFLAMLGHELRNPLAAIVNATSVLAHPGMPVAASERAREIITRQSGHLTRIVDDLLDMGRVHSGKILLERRALRLDQVIDNYMATLRASQRAARHELRVDVAPVWVDGDPTRLEQIVSNLLDNALKYTPAGGTISVSVKDEGADAVLCVSDSGIGIAPELMPYVFDLFVQGARPLDRAQGGLGVGLALVRQLALMHGGRVDVRSAGAGLGSSFELHLPRVQPPQSEVSVPAPAPSSRQRVLLIEDNEDGRDMMAMMLEAQQYRVDTAVDGFDGLRQAGAARPDIALVDIGLPGIDGYEVARRMRADPATSTVRLIALTGYGQDSDRARALDAGFDAHLVKPVDMARLVAALENKQAALPRLAGTAG</sequence>
<evidence type="ECO:0000313" key="12">
    <source>
        <dbReference type="EMBL" id="QPI49918.1"/>
    </source>
</evidence>
<dbReference type="SUPFAM" id="SSF47384">
    <property type="entry name" value="Homodimeric domain of signal transducing histidine kinase"/>
    <property type="match status" value="1"/>
</dbReference>
<dbReference type="PANTHER" id="PTHR43547:SF2">
    <property type="entry name" value="HYBRID SIGNAL TRANSDUCTION HISTIDINE KINASE C"/>
    <property type="match status" value="1"/>
</dbReference>
<dbReference type="SMART" id="SM00448">
    <property type="entry name" value="REC"/>
    <property type="match status" value="1"/>
</dbReference>
<dbReference type="RefSeq" id="WP_206089531.1">
    <property type="nucleotide sequence ID" value="NZ_CP065053.1"/>
</dbReference>
<dbReference type="InterPro" id="IPR011006">
    <property type="entry name" value="CheY-like_superfamily"/>
</dbReference>
<proteinExistence type="predicted"/>
<evidence type="ECO:0000256" key="4">
    <source>
        <dbReference type="ARBA" id="ARBA00022553"/>
    </source>
</evidence>
<reference evidence="12 13" key="1">
    <citation type="submission" date="2020-11" db="EMBL/GenBank/DDBJ databases">
        <authorList>
            <person name="Sun Q."/>
        </authorList>
    </citation>
    <scope>NUCLEOTIDE SEQUENCE [LARGE SCALE GENOMIC DNA]</scope>
    <source>
        <strain evidence="12 13">P8398</strain>
    </source>
</reference>
<dbReference type="InterPro" id="IPR005467">
    <property type="entry name" value="His_kinase_dom"/>
</dbReference>
<dbReference type="Gene3D" id="3.30.565.10">
    <property type="entry name" value="Histidine kinase-like ATPase, C-terminal domain"/>
    <property type="match status" value="1"/>
</dbReference>
<organism evidence="12 13">
    <name type="scientific">Massilia antarctica</name>
    <dbReference type="NCBI Taxonomy" id="2765360"/>
    <lineage>
        <taxon>Bacteria</taxon>
        <taxon>Pseudomonadati</taxon>
        <taxon>Pseudomonadota</taxon>
        <taxon>Betaproteobacteria</taxon>
        <taxon>Burkholderiales</taxon>
        <taxon>Oxalobacteraceae</taxon>
        <taxon>Telluria group</taxon>
        <taxon>Massilia</taxon>
    </lineage>
</organism>
<feature type="domain" description="Histidine kinase" evidence="9">
    <location>
        <begin position="382"/>
        <end position="598"/>
    </location>
</feature>
<feature type="domain" description="Response regulatory" evidence="10">
    <location>
        <begin position="616"/>
        <end position="732"/>
    </location>
</feature>
<evidence type="ECO:0000259" key="10">
    <source>
        <dbReference type="PROSITE" id="PS50110"/>
    </source>
</evidence>
<dbReference type="CDD" id="cd00082">
    <property type="entry name" value="HisKA"/>
    <property type="match status" value="1"/>
</dbReference>
<dbReference type="Gene3D" id="1.10.287.130">
    <property type="match status" value="1"/>
</dbReference>
<feature type="transmembrane region" description="Helical" evidence="8">
    <location>
        <begin position="6"/>
        <end position="30"/>
    </location>
</feature>
<accession>A0AA48WDS8</accession>
<dbReference type="InterPro" id="IPR001789">
    <property type="entry name" value="Sig_transdc_resp-reg_receiver"/>
</dbReference>
<evidence type="ECO:0000256" key="6">
    <source>
        <dbReference type="ARBA" id="ARBA00022777"/>
    </source>
</evidence>
<dbReference type="InterPro" id="IPR004358">
    <property type="entry name" value="Sig_transdc_His_kin-like_C"/>
</dbReference>
<dbReference type="PROSITE" id="PS50885">
    <property type="entry name" value="HAMP"/>
    <property type="match status" value="1"/>
</dbReference>
<evidence type="ECO:0000256" key="7">
    <source>
        <dbReference type="PROSITE-ProRule" id="PRU00169"/>
    </source>
</evidence>
<dbReference type="Pfam" id="PF00072">
    <property type="entry name" value="Response_reg"/>
    <property type="match status" value="1"/>
</dbReference>
<evidence type="ECO:0000256" key="3">
    <source>
        <dbReference type="ARBA" id="ARBA00012438"/>
    </source>
</evidence>
<keyword evidence="8" id="KW-1133">Transmembrane helix</keyword>
<evidence type="ECO:0000313" key="13">
    <source>
        <dbReference type="Proteomes" id="UP000662888"/>
    </source>
</evidence>
<dbReference type="InterPro" id="IPR036097">
    <property type="entry name" value="HisK_dim/P_sf"/>
</dbReference>
<dbReference type="Pfam" id="PF00512">
    <property type="entry name" value="HisKA"/>
    <property type="match status" value="1"/>
</dbReference>
<comment type="subcellular location">
    <subcellularLocation>
        <location evidence="2">Membrane</location>
    </subcellularLocation>
</comment>
<keyword evidence="13" id="KW-1185">Reference proteome</keyword>
<dbReference type="PANTHER" id="PTHR43547">
    <property type="entry name" value="TWO-COMPONENT HISTIDINE KINASE"/>
    <property type="match status" value="1"/>
</dbReference>
<dbReference type="SUPFAM" id="SSF55874">
    <property type="entry name" value="ATPase domain of HSP90 chaperone/DNA topoisomerase II/histidine kinase"/>
    <property type="match status" value="1"/>
</dbReference>
<evidence type="ECO:0000256" key="5">
    <source>
        <dbReference type="ARBA" id="ARBA00022679"/>
    </source>
</evidence>
<dbReference type="EC" id="2.7.13.3" evidence="3"/>
<evidence type="ECO:0000259" key="11">
    <source>
        <dbReference type="PROSITE" id="PS50885"/>
    </source>
</evidence>
<keyword evidence="8" id="KW-0472">Membrane</keyword>
<dbReference type="InterPro" id="IPR003661">
    <property type="entry name" value="HisK_dim/P_dom"/>
</dbReference>
<dbReference type="SMART" id="SM00387">
    <property type="entry name" value="HATPase_c"/>
    <property type="match status" value="1"/>
</dbReference>
<comment type="catalytic activity">
    <reaction evidence="1">
        <text>ATP + protein L-histidine = ADP + protein N-phospho-L-histidine.</text>
        <dbReference type="EC" id="2.7.13.3"/>
    </reaction>
</comment>
<dbReference type="InterPro" id="IPR036890">
    <property type="entry name" value="HATPase_C_sf"/>
</dbReference>
<dbReference type="PRINTS" id="PR00344">
    <property type="entry name" value="BCTRLSENSOR"/>
</dbReference>
<evidence type="ECO:0000256" key="1">
    <source>
        <dbReference type="ARBA" id="ARBA00000085"/>
    </source>
</evidence>
<dbReference type="InterPro" id="IPR003660">
    <property type="entry name" value="HAMP_dom"/>
</dbReference>